<feature type="transmembrane region" description="Helical" evidence="4">
    <location>
        <begin position="119"/>
        <end position="139"/>
    </location>
</feature>
<dbReference type="EC" id="2.7.7.65" evidence="2"/>
<evidence type="ECO:0000259" key="5">
    <source>
        <dbReference type="PROSITE" id="PS50887"/>
    </source>
</evidence>
<feature type="transmembrane region" description="Helical" evidence="4">
    <location>
        <begin position="5"/>
        <end position="22"/>
    </location>
</feature>
<feature type="transmembrane region" description="Helical" evidence="4">
    <location>
        <begin position="58"/>
        <end position="77"/>
    </location>
</feature>
<feature type="transmembrane region" description="Helical" evidence="4">
    <location>
        <begin position="246"/>
        <end position="269"/>
    </location>
</feature>
<dbReference type="InterPro" id="IPR029787">
    <property type="entry name" value="Nucleotide_cyclase"/>
</dbReference>
<organism evidence="6 7">
    <name type="scientific">Marinospirillum celere</name>
    <dbReference type="NCBI Taxonomy" id="1122252"/>
    <lineage>
        <taxon>Bacteria</taxon>
        <taxon>Pseudomonadati</taxon>
        <taxon>Pseudomonadota</taxon>
        <taxon>Gammaproteobacteria</taxon>
        <taxon>Oceanospirillales</taxon>
        <taxon>Oceanospirillaceae</taxon>
        <taxon>Marinospirillum</taxon>
    </lineage>
</organism>
<dbReference type="NCBIfam" id="TIGR00254">
    <property type="entry name" value="GGDEF"/>
    <property type="match status" value="1"/>
</dbReference>
<feature type="transmembrane region" description="Helical" evidence="4">
    <location>
        <begin position="89"/>
        <end position="107"/>
    </location>
</feature>
<dbReference type="RefSeq" id="WP_091959660.1">
    <property type="nucleotide sequence ID" value="NZ_FOLH01000001.1"/>
</dbReference>
<dbReference type="Pfam" id="PF00990">
    <property type="entry name" value="GGDEF"/>
    <property type="match status" value="1"/>
</dbReference>
<dbReference type="AlphaFoldDB" id="A0A1I1EZZ7"/>
<evidence type="ECO:0000256" key="4">
    <source>
        <dbReference type="SAM" id="Phobius"/>
    </source>
</evidence>
<dbReference type="SMART" id="SM00267">
    <property type="entry name" value="GGDEF"/>
    <property type="match status" value="1"/>
</dbReference>
<evidence type="ECO:0000256" key="2">
    <source>
        <dbReference type="ARBA" id="ARBA00012528"/>
    </source>
</evidence>
<evidence type="ECO:0000313" key="6">
    <source>
        <dbReference type="EMBL" id="SFB91068.1"/>
    </source>
</evidence>
<dbReference type="PROSITE" id="PS50887">
    <property type="entry name" value="GGDEF"/>
    <property type="match status" value="1"/>
</dbReference>
<sequence>MQKGWLLLLLVIAAAALLHWYLPYGMVLAINNLFISLLSASAVFMACLLRPDLYQRKAWLLVSLAGFFSFAGHLLWHFSELKIWVASPLPIYLLYLSTYLLLVLAIWHFGRSVETTEGALIDSLMVVVAATVLFWAAMIQPFLGEVEPLHLLMASAYPVADLLLLMFTLKLFFLGVRRSLALIMLLGAITLLLMADLLHAYGVSTGWYERGGVLDLLWYGVYGLMAAAAWHPSAKDPLTDRPLSNQLAFLRLLVIGIIAIAVPASILLITPSNGGLVHIAASASIILFILMLFRMTFLLRRNQQQAAELEHLIRTDPLTGAANRRWLEEYLTVEISRSLRQGVPLALAFMDLDFFKKYNDSYGHSAGDQLLIALVANWKTALRTTDLLARTGGEEFVLVCPDTDLESVKPLLERLQQLVPDQQTCSVGVTLFQEKDTLDSLLHRADEALYRAKAEGRNCIREELI</sequence>
<accession>A0A1I1EZZ7</accession>
<proteinExistence type="predicted"/>
<feature type="transmembrane region" description="Helical" evidence="4">
    <location>
        <begin position="216"/>
        <end position="234"/>
    </location>
</feature>
<protein>
    <recommendedName>
        <fullName evidence="2">diguanylate cyclase</fullName>
        <ecNumber evidence="2">2.7.7.65</ecNumber>
    </recommendedName>
</protein>
<dbReference type="SUPFAM" id="SSF55073">
    <property type="entry name" value="Nucleotide cyclase"/>
    <property type="match status" value="1"/>
</dbReference>
<keyword evidence="4" id="KW-0472">Membrane</keyword>
<keyword evidence="7" id="KW-1185">Reference proteome</keyword>
<feature type="transmembrane region" description="Helical" evidence="4">
    <location>
        <begin position="275"/>
        <end position="293"/>
    </location>
</feature>
<feature type="domain" description="GGDEF" evidence="5">
    <location>
        <begin position="343"/>
        <end position="465"/>
    </location>
</feature>
<feature type="transmembrane region" description="Helical" evidence="4">
    <location>
        <begin position="180"/>
        <end position="204"/>
    </location>
</feature>
<keyword evidence="4" id="KW-1133">Transmembrane helix</keyword>
<dbReference type="FunFam" id="3.30.70.270:FF:000001">
    <property type="entry name" value="Diguanylate cyclase domain protein"/>
    <property type="match status" value="1"/>
</dbReference>
<dbReference type="OrthoDB" id="9803824at2"/>
<feature type="transmembrane region" description="Helical" evidence="4">
    <location>
        <begin position="28"/>
        <end position="49"/>
    </location>
</feature>
<feature type="transmembrane region" description="Helical" evidence="4">
    <location>
        <begin position="151"/>
        <end position="173"/>
    </location>
</feature>
<dbReference type="Gene3D" id="3.30.70.270">
    <property type="match status" value="1"/>
</dbReference>
<evidence type="ECO:0000313" key="7">
    <source>
        <dbReference type="Proteomes" id="UP000199058"/>
    </source>
</evidence>
<dbReference type="InterPro" id="IPR050469">
    <property type="entry name" value="Diguanylate_Cyclase"/>
</dbReference>
<dbReference type="STRING" id="1122252.SAMN05660443_0880"/>
<dbReference type="Proteomes" id="UP000199058">
    <property type="component" value="Unassembled WGS sequence"/>
</dbReference>
<comment type="catalytic activity">
    <reaction evidence="3">
        <text>2 GTP = 3',3'-c-di-GMP + 2 diphosphate</text>
        <dbReference type="Rhea" id="RHEA:24898"/>
        <dbReference type="ChEBI" id="CHEBI:33019"/>
        <dbReference type="ChEBI" id="CHEBI:37565"/>
        <dbReference type="ChEBI" id="CHEBI:58805"/>
        <dbReference type="EC" id="2.7.7.65"/>
    </reaction>
</comment>
<dbReference type="CDD" id="cd01949">
    <property type="entry name" value="GGDEF"/>
    <property type="match status" value="1"/>
</dbReference>
<name>A0A1I1EZZ7_9GAMM</name>
<dbReference type="InterPro" id="IPR000160">
    <property type="entry name" value="GGDEF_dom"/>
</dbReference>
<evidence type="ECO:0000256" key="1">
    <source>
        <dbReference type="ARBA" id="ARBA00001946"/>
    </source>
</evidence>
<comment type="cofactor">
    <cofactor evidence="1">
        <name>Mg(2+)</name>
        <dbReference type="ChEBI" id="CHEBI:18420"/>
    </cofactor>
</comment>
<dbReference type="EMBL" id="FOLH01000001">
    <property type="protein sequence ID" value="SFB91068.1"/>
    <property type="molecule type" value="Genomic_DNA"/>
</dbReference>
<gene>
    <name evidence="6" type="ORF">SAMN05660443_0880</name>
</gene>
<dbReference type="InterPro" id="IPR043128">
    <property type="entry name" value="Rev_trsase/Diguanyl_cyclase"/>
</dbReference>
<evidence type="ECO:0000256" key="3">
    <source>
        <dbReference type="ARBA" id="ARBA00034247"/>
    </source>
</evidence>
<dbReference type="PANTHER" id="PTHR45138">
    <property type="entry name" value="REGULATORY COMPONENTS OF SENSORY TRANSDUCTION SYSTEM"/>
    <property type="match status" value="1"/>
</dbReference>
<reference evidence="6 7" key="1">
    <citation type="submission" date="2016-10" db="EMBL/GenBank/DDBJ databases">
        <authorList>
            <person name="de Groot N.N."/>
        </authorList>
    </citation>
    <scope>NUCLEOTIDE SEQUENCE [LARGE SCALE GENOMIC DNA]</scope>
    <source>
        <strain evidence="6 7">DSM 18438</strain>
    </source>
</reference>
<dbReference type="GO" id="GO:0052621">
    <property type="term" value="F:diguanylate cyclase activity"/>
    <property type="evidence" value="ECO:0007669"/>
    <property type="project" value="UniProtKB-EC"/>
</dbReference>
<keyword evidence="4" id="KW-0812">Transmembrane</keyword>
<dbReference type="PANTHER" id="PTHR45138:SF9">
    <property type="entry name" value="DIGUANYLATE CYCLASE DGCM-RELATED"/>
    <property type="match status" value="1"/>
</dbReference>